<reference evidence="3 4" key="1">
    <citation type="submission" date="2019-05" db="EMBL/GenBank/DDBJ databases">
        <title>Another draft genome of Portunus trituberculatus and its Hox gene families provides insights of decapod evolution.</title>
        <authorList>
            <person name="Jeong J.-H."/>
            <person name="Song I."/>
            <person name="Kim S."/>
            <person name="Choi T."/>
            <person name="Kim D."/>
            <person name="Ryu S."/>
            <person name="Kim W."/>
        </authorList>
    </citation>
    <scope>NUCLEOTIDE SEQUENCE [LARGE SCALE GENOMIC DNA]</scope>
    <source>
        <tissue evidence="3">Muscle</tissue>
    </source>
</reference>
<keyword evidence="2" id="KW-1133">Transmembrane helix</keyword>
<keyword evidence="2" id="KW-0472">Membrane</keyword>
<evidence type="ECO:0000313" key="3">
    <source>
        <dbReference type="EMBL" id="MPC90466.1"/>
    </source>
</evidence>
<accession>A0A5B7J8X5</accession>
<gene>
    <name evidence="3" type="ORF">E2C01_085454</name>
</gene>
<feature type="transmembrane region" description="Helical" evidence="2">
    <location>
        <begin position="82"/>
        <end position="100"/>
    </location>
</feature>
<dbReference type="Proteomes" id="UP000324222">
    <property type="component" value="Unassembled WGS sequence"/>
</dbReference>
<feature type="region of interest" description="Disordered" evidence="1">
    <location>
        <begin position="43"/>
        <end position="77"/>
    </location>
</feature>
<proteinExistence type="predicted"/>
<evidence type="ECO:0000256" key="1">
    <source>
        <dbReference type="SAM" id="MobiDB-lite"/>
    </source>
</evidence>
<name>A0A5B7J8X5_PORTR</name>
<evidence type="ECO:0000313" key="4">
    <source>
        <dbReference type="Proteomes" id="UP000324222"/>
    </source>
</evidence>
<keyword evidence="2" id="KW-0812">Transmembrane</keyword>
<comment type="caution">
    <text evidence="3">The sequence shown here is derived from an EMBL/GenBank/DDBJ whole genome shotgun (WGS) entry which is preliminary data.</text>
</comment>
<organism evidence="3 4">
    <name type="scientific">Portunus trituberculatus</name>
    <name type="common">Swimming crab</name>
    <name type="synonym">Neptunus trituberculatus</name>
    <dbReference type="NCBI Taxonomy" id="210409"/>
    <lineage>
        <taxon>Eukaryota</taxon>
        <taxon>Metazoa</taxon>
        <taxon>Ecdysozoa</taxon>
        <taxon>Arthropoda</taxon>
        <taxon>Crustacea</taxon>
        <taxon>Multicrustacea</taxon>
        <taxon>Malacostraca</taxon>
        <taxon>Eumalacostraca</taxon>
        <taxon>Eucarida</taxon>
        <taxon>Decapoda</taxon>
        <taxon>Pleocyemata</taxon>
        <taxon>Brachyura</taxon>
        <taxon>Eubrachyura</taxon>
        <taxon>Portunoidea</taxon>
        <taxon>Portunidae</taxon>
        <taxon>Portuninae</taxon>
        <taxon>Portunus</taxon>
    </lineage>
</organism>
<protein>
    <submittedName>
        <fullName evidence="3">Uncharacterized protein</fullName>
    </submittedName>
</protein>
<dbReference type="AlphaFoldDB" id="A0A5B7J8X5"/>
<dbReference type="EMBL" id="VSRR010084462">
    <property type="protein sequence ID" value="MPC90466.1"/>
    <property type="molecule type" value="Genomic_DNA"/>
</dbReference>
<sequence>MEGKVTRDSNQGLSGPFDPITVTFVVSPLTGLAHPRLPLCTSRIHSPMPAKRGKKWGKKLSGNRSVLGSGQDRGNGRKVSPLYLLLLLLFLFLLGSFPPSCFSSPSSSCQPFSPKLIN</sequence>
<keyword evidence="4" id="KW-1185">Reference proteome</keyword>
<evidence type="ECO:0000256" key="2">
    <source>
        <dbReference type="SAM" id="Phobius"/>
    </source>
</evidence>